<reference evidence="1" key="1">
    <citation type="submission" date="2014-11" db="EMBL/GenBank/DDBJ databases">
        <authorList>
            <person name="Otto D Thomas"/>
            <person name="Naeem Raeece"/>
        </authorList>
    </citation>
    <scope>NUCLEOTIDE SEQUENCE</scope>
</reference>
<accession>A0A0G4HGQ3</accession>
<feature type="non-terminal residue" evidence="1">
    <location>
        <position position="1"/>
    </location>
</feature>
<gene>
    <name evidence="1" type="ORF">Cvel_6751</name>
</gene>
<proteinExistence type="predicted"/>
<protein>
    <submittedName>
        <fullName evidence="1">Uncharacterized protein</fullName>
    </submittedName>
</protein>
<dbReference type="EMBL" id="CDMZ01002618">
    <property type="protein sequence ID" value="CEM43133.1"/>
    <property type="molecule type" value="Genomic_DNA"/>
</dbReference>
<sequence length="241" mass="25633">CCCNCRPGCHCCSGAPIQADGLADGFKLDNIFAQKEDKVPCKRATCIPKEGPFADSVPIISLTSFGETETIVSTDFFDIEHRCVLGEGIECADVNGTCAQSQLVLKEKFVKKLSVFQSVDSSNDPVLAGGLSQCSDNVIRTLEDDSDALECLLNDAAQGRNSADPPNNGLTVSTDDETAYFLSHPHIGVKLSAEEGSIHWVATNITATGEFKSNCGYIANVGVKIPKGVKFTAPALDMSYV</sequence>
<dbReference type="AlphaFoldDB" id="A0A0G4HGQ3"/>
<dbReference type="VEuPathDB" id="CryptoDB:Cvel_6751"/>
<name>A0A0G4HGQ3_9ALVE</name>
<evidence type="ECO:0000313" key="1">
    <source>
        <dbReference type="EMBL" id="CEM43133.1"/>
    </source>
</evidence>
<organism evidence="1">
    <name type="scientific">Chromera velia CCMP2878</name>
    <dbReference type="NCBI Taxonomy" id="1169474"/>
    <lineage>
        <taxon>Eukaryota</taxon>
        <taxon>Sar</taxon>
        <taxon>Alveolata</taxon>
        <taxon>Colpodellida</taxon>
        <taxon>Chromeraceae</taxon>
        <taxon>Chromera</taxon>
    </lineage>
</organism>